<keyword evidence="2" id="KW-1185">Reference proteome</keyword>
<comment type="caution">
    <text evidence="1">The sequence shown here is derived from an EMBL/GenBank/DDBJ whole genome shotgun (WGS) entry which is preliminary data.</text>
</comment>
<protein>
    <submittedName>
        <fullName evidence="1">Uncharacterized protein</fullName>
    </submittedName>
</protein>
<dbReference type="EMBL" id="VEPZ02000032">
    <property type="protein sequence ID" value="KAE8735754.1"/>
    <property type="molecule type" value="Genomic_DNA"/>
</dbReference>
<evidence type="ECO:0000313" key="1">
    <source>
        <dbReference type="EMBL" id="KAE8735754.1"/>
    </source>
</evidence>
<name>A0A6A3D5D5_HIBSY</name>
<dbReference type="Proteomes" id="UP000436088">
    <property type="component" value="Unassembled WGS sequence"/>
</dbReference>
<accession>A0A6A3D5D5</accession>
<dbReference type="AlphaFoldDB" id="A0A6A3D5D5"/>
<organism evidence="1 2">
    <name type="scientific">Hibiscus syriacus</name>
    <name type="common">Rose of Sharon</name>
    <dbReference type="NCBI Taxonomy" id="106335"/>
    <lineage>
        <taxon>Eukaryota</taxon>
        <taxon>Viridiplantae</taxon>
        <taxon>Streptophyta</taxon>
        <taxon>Embryophyta</taxon>
        <taxon>Tracheophyta</taxon>
        <taxon>Spermatophyta</taxon>
        <taxon>Magnoliopsida</taxon>
        <taxon>eudicotyledons</taxon>
        <taxon>Gunneridae</taxon>
        <taxon>Pentapetalae</taxon>
        <taxon>rosids</taxon>
        <taxon>malvids</taxon>
        <taxon>Malvales</taxon>
        <taxon>Malvaceae</taxon>
        <taxon>Malvoideae</taxon>
        <taxon>Hibiscus</taxon>
    </lineage>
</organism>
<sequence>MHQRTPLQALRQLVACSDQMTVIGSKGFRSLLAWLLHYKPNCGEWGLFSEHSPLPLAKAIASTRKRAWSAEIIYIPCECNMMADPLAKMSTPDHYGVSMLDSAISDVISLVARDKSYPPHCS</sequence>
<evidence type="ECO:0000313" key="2">
    <source>
        <dbReference type="Proteomes" id="UP000436088"/>
    </source>
</evidence>
<gene>
    <name evidence="1" type="ORF">F3Y22_tig00000340pilonHSYRG01529</name>
</gene>
<proteinExistence type="predicted"/>
<reference evidence="1" key="1">
    <citation type="submission" date="2019-09" db="EMBL/GenBank/DDBJ databases">
        <title>Draft genome information of white flower Hibiscus syriacus.</title>
        <authorList>
            <person name="Kim Y.-M."/>
        </authorList>
    </citation>
    <scope>NUCLEOTIDE SEQUENCE [LARGE SCALE GENOMIC DNA]</scope>
    <source>
        <strain evidence="1">YM2019G1</strain>
    </source>
</reference>